<accession>A0A1X6NCA6</accession>
<evidence type="ECO:0000313" key="2">
    <source>
        <dbReference type="Proteomes" id="UP000194127"/>
    </source>
</evidence>
<dbReference type="Proteomes" id="UP000194127">
    <property type="component" value="Unassembled WGS sequence"/>
</dbReference>
<dbReference type="EMBL" id="KZ110592">
    <property type="protein sequence ID" value="OSX66265.1"/>
    <property type="molecule type" value="Genomic_DNA"/>
</dbReference>
<dbReference type="RefSeq" id="XP_024343059.1">
    <property type="nucleotide sequence ID" value="XM_024480325.1"/>
</dbReference>
<dbReference type="GeneID" id="36325275"/>
<name>A0A1X6NCA6_9APHY</name>
<sequence>MLSYLENDQSVQHLLHAVCIQSSALASSDISVSPGVTYRTCDNSCDVGLTAEVAKVLSQLSDVAGPLGLQAVVVVPSLLSALSVPSPDVRDLTLGTVIAATFRAYVRLSRNLSGLRKMVTDGLSCMFPALWDMSLTPLAQLVCRLS</sequence>
<gene>
    <name evidence="1" type="ORF">POSPLADRAFT_1052928</name>
</gene>
<dbReference type="AlphaFoldDB" id="A0A1X6NCA6"/>
<reference evidence="1 2" key="1">
    <citation type="submission" date="2017-04" db="EMBL/GenBank/DDBJ databases">
        <title>Genome Sequence of the Model Brown-Rot Fungus Postia placenta SB12.</title>
        <authorList>
            <consortium name="DOE Joint Genome Institute"/>
            <person name="Gaskell J."/>
            <person name="Kersten P."/>
            <person name="Larrondo L.F."/>
            <person name="Canessa P."/>
            <person name="Martinez D."/>
            <person name="Hibbett D."/>
            <person name="Schmoll M."/>
            <person name="Kubicek C.P."/>
            <person name="Martinez A.T."/>
            <person name="Yadav J."/>
            <person name="Master E."/>
            <person name="Magnuson J.K."/>
            <person name="James T."/>
            <person name="Yaver D."/>
            <person name="Berka R."/>
            <person name="Labutti K."/>
            <person name="Lipzen A."/>
            <person name="Aerts A."/>
            <person name="Barry K."/>
            <person name="Henrissat B."/>
            <person name="Blanchette R."/>
            <person name="Grigoriev I."/>
            <person name="Cullen D."/>
        </authorList>
    </citation>
    <scope>NUCLEOTIDE SEQUENCE [LARGE SCALE GENOMIC DNA]</scope>
    <source>
        <strain evidence="1 2">MAD-698-R-SB12</strain>
    </source>
</reference>
<organism evidence="1 2">
    <name type="scientific">Postia placenta MAD-698-R-SB12</name>
    <dbReference type="NCBI Taxonomy" id="670580"/>
    <lineage>
        <taxon>Eukaryota</taxon>
        <taxon>Fungi</taxon>
        <taxon>Dikarya</taxon>
        <taxon>Basidiomycota</taxon>
        <taxon>Agaricomycotina</taxon>
        <taxon>Agaricomycetes</taxon>
        <taxon>Polyporales</taxon>
        <taxon>Adustoporiaceae</taxon>
        <taxon>Rhodonia</taxon>
    </lineage>
</organism>
<proteinExistence type="predicted"/>
<keyword evidence="2" id="KW-1185">Reference proteome</keyword>
<evidence type="ECO:0000313" key="1">
    <source>
        <dbReference type="EMBL" id="OSX66265.1"/>
    </source>
</evidence>
<protein>
    <submittedName>
        <fullName evidence="1">Uncharacterized protein</fullName>
    </submittedName>
</protein>